<gene>
    <name evidence="2" type="ORF">MERR_LOCUS35545</name>
</gene>
<evidence type="ECO:0000313" key="3">
    <source>
        <dbReference type="Proteomes" id="UP000467841"/>
    </source>
</evidence>
<sequence length="190" mass="21999">MLMCSWVYASVLVAICSGRRNLLMYNFLRSGLRVMDAHSFDTQLNLTIDFAGTLERISIIIFRLSGSFQMESESSPLLIMLSLELRRSGEKRRGQGRGLLRYMSVKYGLPIMDCHSFDTQRNLTTDLAGNLERISIIIFRLSGSFQMESESESSPPLIMLSLELRRWCVCWWFQAWINTRGHRLLWSMVL</sequence>
<reference evidence="2" key="1">
    <citation type="submission" date="2020-01" db="EMBL/GenBank/DDBJ databases">
        <authorList>
            <person name="Mishra B."/>
        </authorList>
    </citation>
    <scope>NUCLEOTIDE SEQUENCE [LARGE SCALE GENOMIC DNA]</scope>
</reference>
<accession>A0A6D2K841</accession>
<comment type="caution">
    <text evidence="2">The sequence shown here is derived from an EMBL/GenBank/DDBJ whole genome shotgun (WGS) entry which is preliminary data.</text>
</comment>
<name>A0A6D2K841_9BRAS</name>
<dbReference type="Proteomes" id="UP000467841">
    <property type="component" value="Unassembled WGS sequence"/>
</dbReference>
<organism evidence="2 3">
    <name type="scientific">Microthlaspi erraticum</name>
    <dbReference type="NCBI Taxonomy" id="1685480"/>
    <lineage>
        <taxon>Eukaryota</taxon>
        <taxon>Viridiplantae</taxon>
        <taxon>Streptophyta</taxon>
        <taxon>Embryophyta</taxon>
        <taxon>Tracheophyta</taxon>
        <taxon>Spermatophyta</taxon>
        <taxon>Magnoliopsida</taxon>
        <taxon>eudicotyledons</taxon>
        <taxon>Gunneridae</taxon>
        <taxon>Pentapetalae</taxon>
        <taxon>rosids</taxon>
        <taxon>malvids</taxon>
        <taxon>Brassicales</taxon>
        <taxon>Brassicaceae</taxon>
        <taxon>Coluteocarpeae</taxon>
        <taxon>Microthlaspi</taxon>
    </lineage>
</organism>
<feature type="signal peptide" evidence="1">
    <location>
        <begin position="1"/>
        <end position="18"/>
    </location>
</feature>
<evidence type="ECO:0000313" key="2">
    <source>
        <dbReference type="EMBL" id="CAA7048310.1"/>
    </source>
</evidence>
<feature type="chain" id="PRO_5025370299" evidence="1">
    <location>
        <begin position="19"/>
        <end position="190"/>
    </location>
</feature>
<evidence type="ECO:0000256" key="1">
    <source>
        <dbReference type="SAM" id="SignalP"/>
    </source>
</evidence>
<keyword evidence="3" id="KW-1185">Reference proteome</keyword>
<keyword evidence="1" id="KW-0732">Signal</keyword>
<dbReference type="EMBL" id="CACVBM020001385">
    <property type="protein sequence ID" value="CAA7048310.1"/>
    <property type="molecule type" value="Genomic_DNA"/>
</dbReference>
<dbReference type="AlphaFoldDB" id="A0A6D2K841"/>
<protein>
    <submittedName>
        <fullName evidence="2">Uncharacterized protein</fullName>
    </submittedName>
</protein>
<proteinExistence type="predicted"/>